<comment type="similarity">
    <text evidence="1">Belongs to the PPR family. P subfamily.</text>
</comment>
<dbReference type="Gene3D" id="1.25.40.10">
    <property type="entry name" value="Tetratricopeptide repeat domain"/>
    <property type="match status" value="3"/>
</dbReference>
<evidence type="ECO:0000256" key="1">
    <source>
        <dbReference type="ARBA" id="ARBA00007626"/>
    </source>
</evidence>
<feature type="repeat" description="PPR" evidence="3">
    <location>
        <begin position="278"/>
        <end position="312"/>
    </location>
</feature>
<dbReference type="Pfam" id="PF13812">
    <property type="entry name" value="PPR_3"/>
    <property type="match status" value="1"/>
</dbReference>
<comment type="caution">
    <text evidence="4">The sequence shown here is derived from an EMBL/GenBank/DDBJ whole genome shotgun (WGS) entry which is preliminary data.</text>
</comment>
<feature type="repeat" description="PPR" evidence="3">
    <location>
        <begin position="348"/>
        <end position="383"/>
    </location>
</feature>
<feature type="repeat" description="PPR" evidence="3">
    <location>
        <begin position="243"/>
        <end position="277"/>
    </location>
</feature>
<organism evidence="4 5">
    <name type="scientific">Stephania japonica</name>
    <dbReference type="NCBI Taxonomy" id="461633"/>
    <lineage>
        <taxon>Eukaryota</taxon>
        <taxon>Viridiplantae</taxon>
        <taxon>Streptophyta</taxon>
        <taxon>Embryophyta</taxon>
        <taxon>Tracheophyta</taxon>
        <taxon>Spermatophyta</taxon>
        <taxon>Magnoliopsida</taxon>
        <taxon>Ranunculales</taxon>
        <taxon>Menispermaceae</taxon>
        <taxon>Menispermoideae</taxon>
        <taxon>Cissampelideae</taxon>
        <taxon>Stephania</taxon>
    </lineage>
</organism>
<name>A0AAP0HPX0_9MAGN</name>
<evidence type="ECO:0008006" key="6">
    <source>
        <dbReference type="Google" id="ProtNLM"/>
    </source>
</evidence>
<feature type="repeat" description="PPR" evidence="3">
    <location>
        <begin position="419"/>
        <end position="453"/>
    </location>
</feature>
<evidence type="ECO:0000313" key="5">
    <source>
        <dbReference type="Proteomes" id="UP001417504"/>
    </source>
</evidence>
<dbReference type="Pfam" id="PF13041">
    <property type="entry name" value="PPR_2"/>
    <property type="match status" value="2"/>
</dbReference>
<dbReference type="Proteomes" id="UP001417504">
    <property type="component" value="Unassembled WGS sequence"/>
</dbReference>
<proteinExistence type="inferred from homology"/>
<keyword evidence="2" id="KW-0677">Repeat</keyword>
<dbReference type="Pfam" id="PF12854">
    <property type="entry name" value="PPR_1"/>
    <property type="match status" value="1"/>
</dbReference>
<dbReference type="Pfam" id="PF01535">
    <property type="entry name" value="PPR"/>
    <property type="match status" value="1"/>
</dbReference>
<evidence type="ECO:0000313" key="4">
    <source>
        <dbReference type="EMBL" id="KAK9096973.1"/>
    </source>
</evidence>
<dbReference type="InterPro" id="IPR011990">
    <property type="entry name" value="TPR-like_helical_dom_sf"/>
</dbReference>
<evidence type="ECO:0000256" key="3">
    <source>
        <dbReference type="PROSITE-ProRule" id="PRU00708"/>
    </source>
</evidence>
<feature type="repeat" description="PPR" evidence="3">
    <location>
        <begin position="313"/>
        <end position="347"/>
    </location>
</feature>
<dbReference type="AlphaFoldDB" id="A0AAP0HPX0"/>
<dbReference type="NCBIfam" id="TIGR00756">
    <property type="entry name" value="PPR"/>
    <property type="match status" value="4"/>
</dbReference>
<protein>
    <recommendedName>
        <fullName evidence="6">Pentatricopeptide repeat-containing protein</fullName>
    </recommendedName>
</protein>
<accession>A0AAP0HPX0</accession>
<feature type="repeat" description="PPR" evidence="3">
    <location>
        <begin position="384"/>
        <end position="418"/>
    </location>
</feature>
<evidence type="ECO:0000256" key="2">
    <source>
        <dbReference type="ARBA" id="ARBA00022737"/>
    </source>
</evidence>
<reference evidence="4 5" key="1">
    <citation type="submission" date="2024-01" db="EMBL/GenBank/DDBJ databases">
        <title>Genome assemblies of Stephania.</title>
        <authorList>
            <person name="Yang L."/>
        </authorList>
    </citation>
    <scope>NUCLEOTIDE SEQUENCE [LARGE SCALE GENOMIC DNA]</scope>
    <source>
        <strain evidence="4">QJT</strain>
        <tissue evidence="4">Leaf</tissue>
    </source>
</reference>
<dbReference type="EMBL" id="JBBNAE010000009">
    <property type="protein sequence ID" value="KAK9096973.1"/>
    <property type="molecule type" value="Genomic_DNA"/>
</dbReference>
<gene>
    <name evidence="4" type="ORF">Sjap_022470</name>
</gene>
<keyword evidence="5" id="KW-1185">Reference proteome</keyword>
<dbReference type="PANTHER" id="PTHR47941">
    <property type="entry name" value="PENTATRICOPEPTIDE REPEAT-CONTAINING PROTEIN 3, MITOCHONDRIAL"/>
    <property type="match status" value="1"/>
</dbReference>
<dbReference type="InterPro" id="IPR002885">
    <property type="entry name" value="PPR_rpt"/>
</dbReference>
<dbReference type="PROSITE" id="PS51375">
    <property type="entry name" value="PPR"/>
    <property type="match status" value="6"/>
</dbReference>
<sequence>MQLMSVQRNALVSAVVSTLREKRSKSRWNDVKTLCAPTSLTPQQFSEITLQLRNNPHLALRFFFWSHRTSLCAHDLLSYSTIIHVLARSRRFKTLTLSLITSAIHVDGPDHRPDRPPKIFETLAKTYRRCDSAPFVFDLLIRAFLKPHNSLDRSILIVRSLRSRNISPTIGTCNLLIRAVSRSRGANAALAVYREVFDDRVKPNAQTFNVLMLGFYQDGILDKVEEIWIEMGKVLDCLDCSPNVFSYCVLLAAFCDRGMMDRAVGVWEEMRIKAVEADAMVYNTLISGFCKSLDLVKAEEVFRQMGLSNVEATTMTYEHMITGYCKIGDVGSAILLYKDMRRRKFRPDASTVDSVVGVLCDKSRVLEALEMFSHVMKREGFYPGRLSFEFLIKGLCEDGKIDEALKLQTEMVGKGFEPDSEIYKAFIKAYSKCGDKEKARKLTEEMFAIGSELEEV</sequence>